<dbReference type="GO" id="GO:0008289">
    <property type="term" value="F:lipid binding"/>
    <property type="evidence" value="ECO:0007669"/>
    <property type="project" value="InterPro"/>
</dbReference>
<dbReference type="Proteomes" id="UP001165160">
    <property type="component" value="Unassembled WGS sequence"/>
</dbReference>
<name>A0A9W7B8K3_9STRA</name>
<proteinExistence type="predicted"/>
<reference evidence="3" key="1">
    <citation type="journal article" date="2023" name="Commun. Biol.">
        <title>Genome analysis of Parmales, the sister group of diatoms, reveals the evolutionary specialization of diatoms from phago-mixotrophs to photoautotrophs.</title>
        <authorList>
            <person name="Ban H."/>
            <person name="Sato S."/>
            <person name="Yoshikawa S."/>
            <person name="Yamada K."/>
            <person name="Nakamura Y."/>
            <person name="Ichinomiya M."/>
            <person name="Sato N."/>
            <person name="Blanc-Mathieu R."/>
            <person name="Endo H."/>
            <person name="Kuwata A."/>
            <person name="Ogata H."/>
        </authorList>
    </citation>
    <scope>NUCLEOTIDE SEQUENCE [LARGE SCALE GENOMIC DNA]</scope>
    <source>
        <strain evidence="3">NIES 3699</strain>
    </source>
</reference>
<dbReference type="PROSITE" id="PS50848">
    <property type="entry name" value="START"/>
    <property type="match status" value="1"/>
</dbReference>
<keyword evidence="3" id="KW-1185">Reference proteome</keyword>
<evidence type="ECO:0000259" key="1">
    <source>
        <dbReference type="PROSITE" id="PS50848"/>
    </source>
</evidence>
<dbReference type="InterPro" id="IPR002913">
    <property type="entry name" value="START_lipid-bd_dom"/>
</dbReference>
<protein>
    <recommendedName>
        <fullName evidence="1">START domain-containing protein</fullName>
    </recommendedName>
</protein>
<dbReference type="SUPFAM" id="SSF55961">
    <property type="entry name" value="Bet v1-like"/>
    <property type="match status" value="1"/>
</dbReference>
<feature type="domain" description="START" evidence="1">
    <location>
        <begin position="58"/>
        <end position="228"/>
    </location>
</feature>
<dbReference type="InterPro" id="IPR023393">
    <property type="entry name" value="START-like_dom_sf"/>
</dbReference>
<dbReference type="EMBL" id="BRXX01000053">
    <property type="protein sequence ID" value="GMH85842.1"/>
    <property type="molecule type" value="Genomic_DNA"/>
</dbReference>
<dbReference type="Pfam" id="PF01852">
    <property type="entry name" value="START"/>
    <property type="match status" value="1"/>
</dbReference>
<gene>
    <name evidence="2" type="ORF">TrVE_jg3959</name>
</gene>
<accession>A0A9W7B8K3</accession>
<evidence type="ECO:0000313" key="2">
    <source>
        <dbReference type="EMBL" id="GMH85842.1"/>
    </source>
</evidence>
<comment type="caution">
    <text evidence="2">The sequence shown here is derived from an EMBL/GenBank/DDBJ whole genome shotgun (WGS) entry which is preliminary data.</text>
</comment>
<sequence>MGEQVAYDVDLFFDYFKELAESNEAKAKWMKLEPKHWAGKKHVVETKVWLEETGAVGEWRCSTGDGHIDQARISYRLNCDVDCLMASVNSIKEVHAASVGTFMYIIDKGKDKRGDQWSQKYRAIKLPWPMRQRDVVYTEHIRKDGDDIYVFSRSSRDLDEATKEMSVHMGRIRADMKLAGYKIHPVDECTTEVTYLLSVDLGGPFGKIDYFNRKLAGRYMKGVVDMHRLHVEKSQREGVLSDPPLPLPLLSKAIAKLGDKRPSLVTSPMFAGMKNTDTTVEDSLNIEMGRMIKKTAGVVDTEDKDENLFSM</sequence>
<organism evidence="2 3">
    <name type="scientific">Triparma verrucosa</name>
    <dbReference type="NCBI Taxonomy" id="1606542"/>
    <lineage>
        <taxon>Eukaryota</taxon>
        <taxon>Sar</taxon>
        <taxon>Stramenopiles</taxon>
        <taxon>Ochrophyta</taxon>
        <taxon>Bolidophyceae</taxon>
        <taxon>Parmales</taxon>
        <taxon>Triparmaceae</taxon>
        <taxon>Triparma</taxon>
    </lineage>
</organism>
<dbReference type="AlphaFoldDB" id="A0A9W7B8K3"/>
<dbReference type="Gene3D" id="3.30.530.20">
    <property type="match status" value="1"/>
</dbReference>
<evidence type="ECO:0000313" key="3">
    <source>
        <dbReference type="Proteomes" id="UP001165160"/>
    </source>
</evidence>